<evidence type="ECO:0000256" key="6">
    <source>
        <dbReference type="ARBA" id="ARBA00023295"/>
    </source>
</evidence>
<feature type="chain" id="PRO_5043382687" description="glucan endo-1,3-beta-D-glucosidase" evidence="8">
    <location>
        <begin position="26"/>
        <end position="505"/>
    </location>
</feature>
<dbReference type="SMART" id="SM00458">
    <property type="entry name" value="RICIN"/>
    <property type="match status" value="1"/>
</dbReference>
<comment type="caution">
    <text evidence="10">The sequence shown here is derived from an EMBL/GenBank/DDBJ whole genome shotgun (WGS) entry which is preliminary data.</text>
</comment>
<evidence type="ECO:0000256" key="5">
    <source>
        <dbReference type="ARBA" id="ARBA00022801"/>
    </source>
</evidence>
<gene>
    <name evidence="10" type="ORF">N0F65_001054</name>
</gene>
<evidence type="ECO:0000256" key="7">
    <source>
        <dbReference type="ARBA" id="ARBA00023316"/>
    </source>
</evidence>
<reference evidence="10" key="2">
    <citation type="journal article" date="2023" name="Microbiol Resour">
        <title>Decontamination and Annotation of the Draft Genome Sequence of the Oomycete Lagenidium giganteum ARSEF 373.</title>
        <authorList>
            <person name="Morgan W.R."/>
            <person name="Tartar A."/>
        </authorList>
    </citation>
    <scope>NUCLEOTIDE SEQUENCE</scope>
    <source>
        <strain evidence="10">ARSEF 373</strain>
    </source>
</reference>
<evidence type="ECO:0000256" key="4">
    <source>
        <dbReference type="ARBA" id="ARBA00022729"/>
    </source>
</evidence>
<dbReference type="InterPro" id="IPR018805">
    <property type="entry name" value="YJL171C/Tos1_C"/>
</dbReference>
<feature type="signal peptide" evidence="8">
    <location>
        <begin position="1"/>
        <end position="25"/>
    </location>
</feature>
<dbReference type="InterPro" id="IPR000772">
    <property type="entry name" value="Ricin_B_lectin"/>
</dbReference>
<dbReference type="EC" id="3.2.1.39" evidence="3"/>
<dbReference type="GO" id="GO:0042973">
    <property type="term" value="F:glucan endo-1,3-beta-D-glucosidase activity"/>
    <property type="evidence" value="ECO:0007669"/>
    <property type="project" value="UniProtKB-EC"/>
</dbReference>
<proteinExistence type="inferred from homology"/>
<feature type="domain" description="Ricin B lectin" evidence="9">
    <location>
        <begin position="54"/>
        <end position="183"/>
    </location>
</feature>
<name>A0AAV2YNL8_9STRA</name>
<protein>
    <recommendedName>
        <fullName evidence="3">glucan endo-1,3-beta-D-glucosidase</fullName>
        <ecNumber evidence="3">3.2.1.39</ecNumber>
    </recommendedName>
</protein>
<evidence type="ECO:0000256" key="8">
    <source>
        <dbReference type="SAM" id="SignalP"/>
    </source>
</evidence>
<dbReference type="Pfam" id="PF10287">
    <property type="entry name" value="YJL171C_Tos1_C"/>
    <property type="match status" value="1"/>
</dbReference>
<organism evidence="10 11">
    <name type="scientific">Lagenidium giganteum</name>
    <dbReference type="NCBI Taxonomy" id="4803"/>
    <lineage>
        <taxon>Eukaryota</taxon>
        <taxon>Sar</taxon>
        <taxon>Stramenopiles</taxon>
        <taxon>Oomycota</taxon>
        <taxon>Peronosporomycetes</taxon>
        <taxon>Pythiales</taxon>
        <taxon>Pythiaceae</taxon>
    </lineage>
</organism>
<dbReference type="SUPFAM" id="SSF50370">
    <property type="entry name" value="Ricin B-like lectins"/>
    <property type="match status" value="1"/>
</dbReference>
<evidence type="ECO:0000313" key="11">
    <source>
        <dbReference type="Proteomes" id="UP001146120"/>
    </source>
</evidence>
<keyword evidence="5" id="KW-0378">Hydrolase</keyword>
<dbReference type="GO" id="GO:0071555">
    <property type="term" value="P:cell wall organization"/>
    <property type="evidence" value="ECO:0007669"/>
    <property type="project" value="UniProtKB-KW"/>
</dbReference>
<evidence type="ECO:0000256" key="3">
    <source>
        <dbReference type="ARBA" id="ARBA00012780"/>
    </source>
</evidence>
<keyword evidence="7" id="KW-0961">Cell wall biogenesis/degradation</keyword>
<dbReference type="EMBL" id="DAKRPA010000206">
    <property type="protein sequence ID" value="DAZ95396.1"/>
    <property type="molecule type" value="Genomic_DNA"/>
</dbReference>
<dbReference type="PROSITE" id="PS50231">
    <property type="entry name" value="RICIN_B_LECTIN"/>
    <property type="match status" value="1"/>
</dbReference>
<dbReference type="Gene3D" id="2.80.10.50">
    <property type="match status" value="1"/>
</dbReference>
<sequence length="505" mass="54217">MKILSHSSAVLAIGAAALALHGAAAQNSSDVGPGVVEAPDVESVELPESLEAATSVELVTNWGAAVTRVWQDGAWGVKFADNVHSTDQRWFYDAGARTIQAGTGNLCLAVSDNAVVDGRPKVLVAPCVGGAATQKWDVYGSQALVSGTNRNLCLDADRSTGWLVQVWWCDPNQPNDNQRWRFVGGPSPGPSPSPSPVKLRGSYEYKGREAGNVPGSYDQVTSLGGCVKRTVSHNSRVGPLNEEVSLVFRGPMDIEQIAVYDGQAGSWRRVSSYDRASGNTNNLVFMNNKNIDWTGSSHGPQGYASFDGLTSVGQPTRFGGWLAEATDPSNNYGGPGVHSGAEVNIMTGEKCNGQCIGFHGANDHHGWGGGRKMFVTKVKMPSSNKAPNQPAVWMLNAQVLHSNQYTCNCRGMGPRGGCGELDIAEVIETNPGRDRVSTHYYFYDGSIVSPNGDNWAPRPWDRPTVYITLIDEEQKNGLIKILEVEDFDFSQQSLSVDLITSLVNA</sequence>
<dbReference type="PANTHER" id="PTHR31737:SF2">
    <property type="entry name" value="PROTEIN TOS1"/>
    <property type="match status" value="1"/>
</dbReference>
<dbReference type="AlphaFoldDB" id="A0AAV2YNL8"/>
<dbReference type="Pfam" id="PF10290">
    <property type="entry name" value="YJL171C_Tos1_N"/>
    <property type="match status" value="1"/>
</dbReference>
<keyword evidence="6" id="KW-0326">Glycosidase</keyword>
<comment type="similarity">
    <text evidence="2">Belongs to the PGA52 family.</text>
</comment>
<dbReference type="InterPro" id="IPR018807">
    <property type="entry name" value="YJL171C/Tos1_N"/>
</dbReference>
<dbReference type="InterPro" id="IPR035992">
    <property type="entry name" value="Ricin_B-like_lectins"/>
</dbReference>
<evidence type="ECO:0000313" key="10">
    <source>
        <dbReference type="EMBL" id="DAZ95396.1"/>
    </source>
</evidence>
<comment type="catalytic activity">
    <reaction evidence="1">
        <text>Hydrolysis of (1-&gt;3)-beta-D-glucosidic linkages in (1-&gt;3)-beta-D-glucans.</text>
        <dbReference type="EC" id="3.2.1.39"/>
    </reaction>
</comment>
<dbReference type="Proteomes" id="UP001146120">
    <property type="component" value="Unassembled WGS sequence"/>
</dbReference>
<keyword evidence="4 8" id="KW-0732">Signal</keyword>
<evidence type="ECO:0000256" key="1">
    <source>
        <dbReference type="ARBA" id="ARBA00000382"/>
    </source>
</evidence>
<evidence type="ECO:0000259" key="9">
    <source>
        <dbReference type="SMART" id="SM00458"/>
    </source>
</evidence>
<accession>A0AAV2YNL8</accession>
<evidence type="ECO:0000256" key="2">
    <source>
        <dbReference type="ARBA" id="ARBA00006055"/>
    </source>
</evidence>
<dbReference type="Pfam" id="PF00652">
    <property type="entry name" value="Ricin_B_lectin"/>
    <property type="match status" value="1"/>
</dbReference>
<dbReference type="PANTHER" id="PTHR31737">
    <property type="entry name" value="PROTEIN TOS1"/>
    <property type="match status" value="1"/>
</dbReference>
<reference evidence="10" key="1">
    <citation type="submission" date="2022-11" db="EMBL/GenBank/DDBJ databases">
        <authorList>
            <person name="Morgan W.R."/>
            <person name="Tartar A."/>
        </authorList>
    </citation>
    <scope>NUCLEOTIDE SEQUENCE</scope>
    <source>
        <strain evidence="10">ARSEF 373</strain>
    </source>
</reference>
<keyword evidence="11" id="KW-1185">Reference proteome</keyword>